<reference evidence="1" key="2">
    <citation type="journal article" date="2023" name="IMA Fungus">
        <title>Comparative genomic study of the Penicillium genus elucidates a diverse pangenome and 15 lateral gene transfer events.</title>
        <authorList>
            <person name="Petersen C."/>
            <person name="Sorensen T."/>
            <person name="Nielsen M.R."/>
            <person name="Sondergaard T.E."/>
            <person name="Sorensen J.L."/>
            <person name="Fitzpatrick D.A."/>
            <person name="Frisvad J.C."/>
            <person name="Nielsen K.L."/>
        </authorList>
    </citation>
    <scope>NUCLEOTIDE SEQUENCE</scope>
    <source>
        <strain evidence="1">IBT 3081</strain>
    </source>
</reference>
<dbReference type="AlphaFoldDB" id="A0A9W9S7W9"/>
<organism evidence="1 2">
    <name type="scientific">Penicillium concentricum</name>
    <dbReference type="NCBI Taxonomy" id="293559"/>
    <lineage>
        <taxon>Eukaryota</taxon>
        <taxon>Fungi</taxon>
        <taxon>Dikarya</taxon>
        <taxon>Ascomycota</taxon>
        <taxon>Pezizomycotina</taxon>
        <taxon>Eurotiomycetes</taxon>
        <taxon>Eurotiomycetidae</taxon>
        <taxon>Eurotiales</taxon>
        <taxon>Aspergillaceae</taxon>
        <taxon>Penicillium</taxon>
    </lineage>
</organism>
<proteinExistence type="predicted"/>
<dbReference type="EMBL" id="JAPZBT010000002">
    <property type="protein sequence ID" value="KAJ5373702.1"/>
    <property type="molecule type" value="Genomic_DNA"/>
</dbReference>
<reference evidence="1" key="1">
    <citation type="submission" date="2022-12" db="EMBL/GenBank/DDBJ databases">
        <authorList>
            <person name="Petersen C."/>
        </authorList>
    </citation>
    <scope>NUCLEOTIDE SEQUENCE</scope>
    <source>
        <strain evidence="1">IBT 3081</strain>
    </source>
</reference>
<dbReference type="Proteomes" id="UP001147752">
    <property type="component" value="Unassembled WGS sequence"/>
</dbReference>
<comment type="caution">
    <text evidence="1">The sequence shown here is derived from an EMBL/GenBank/DDBJ whole genome shotgun (WGS) entry which is preliminary data.</text>
</comment>
<sequence>METCTPTIPLGPVPRYLDSRKWTLGSGRSPDHDRITNRLRESFTANRIGVKVNMRKIGGGKRENQGNCTTEDRLYAEVCLNTVKDIVVNCLLSNYIMFEIASLHHFHNREVKRSKELRKG</sequence>
<evidence type="ECO:0000313" key="1">
    <source>
        <dbReference type="EMBL" id="KAJ5373702.1"/>
    </source>
</evidence>
<dbReference type="RefSeq" id="XP_056579688.1">
    <property type="nucleotide sequence ID" value="XM_056723438.1"/>
</dbReference>
<evidence type="ECO:0000313" key="2">
    <source>
        <dbReference type="Proteomes" id="UP001147752"/>
    </source>
</evidence>
<dbReference type="GeneID" id="81462621"/>
<name>A0A9W9S7W9_9EURO</name>
<gene>
    <name evidence="1" type="ORF">N7517_005708</name>
</gene>
<keyword evidence="2" id="KW-1185">Reference proteome</keyword>
<protein>
    <submittedName>
        <fullName evidence="1">Uncharacterized protein</fullName>
    </submittedName>
</protein>
<accession>A0A9W9S7W9</accession>